<accession>A0AA41ZD84</accession>
<sequence>MKVLILGGTGQARRLAEALNRLGVPLLYSIAGRLPVDDFPFPTRVGGFSGPEHTSRQGVDALLRKHHITDVLDATHPFAARISETAATAAQAAGLPCWQLIRPYWQPHPDDQWHYLPDIEALGQALDAWQRPLITLGASGLPLVNRALPSQQMVIRSAQTLHVPPPHELVIARGPFNVSDELATLRHHGIDCVVTKDSGGHATSAKLHAARALKLPVLLLRRPALPVTSRQFDQPADLIRALCARPARACNEEKS</sequence>
<dbReference type="GO" id="GO:0009236">
    <property type="term" value="P:cobalamin biosynthetic process"/>
    <property type="evidence" value="ECO:0007669"/>
    <property type="project" value="UniProtKB-KW"/>
</dbReference>
<reference evidence="4" key="1">
    <citation type="submission" date="2022-11" db="EMBL/GenBank/DDBJ databases">
        <title>Larsenimonas rhizosphaerae sp. nov., isolated from a tidal mudflat.</title>
        <authorList>
            <person name="Lee S.D."/>
            <person name="Kim I.S."/>
        </authorList>
    </citation>
    <scope>NUCLEOTIDE SEQUENCE</scope>
    <source>
        <strain evidence="4">GH2-1</strain>
    </source>
</reference>
<comment type="pathway">
    <text evidence="1">Cofactor biosynthesis; adenosylcobalamin biosynthesis.</text>
</comment>
<organism evidence="4 5">
    <name type="scientific">Larsenimonas rhizosphaerae</name>
    <dbReference type="NCBI Taxonomy" id="2944682"/>
    <lineage>
        <taxon>Bacteria</taxon>
        <taxon>Pseudomonadati</taxon>
        <taxon>Pseudomonadota</taxon>
        <taxon>Gammaproteobacteria</taxon>
        <taxon>Oceanospirillales</taxon>
        <taxon>Halomonadaceae</taxon>
        <taxon>Larsenimonas</taxon>
    </lineage>
</organism>
<keyword evidence="2" id="KW-0169">Cobalamin biosynthesis</keyword>
<dbReference type="Pfam" id="PF02571">
    <property type="entry name" value="CbiJ"/>
    <property type="match status" value="1"/>
</dbReference>
<evidence type="ECO:0000313" key="5">
    <source>
        <dbReference type="Proteomes" id="UP001165678"/>
    </source>
</evidence>
<proteinExistence type="predicted"/>
<protein>
    <submittedName>
        <fullName evidence="4">Precorrin-6A/cobalt-precorrin-6A reductase</fullName>
    </submittedName>
</protein>
<gene>
    <name evidence="4" type="ORF">OQ287_02945</name>
</gene>
<dbReference type="InterPro" id="IPR003723">
    <property type="entry name" value="Precorrin-6x_reduct"/>
</dbReference>
<evidence type="ECO:0000313" key="4">
    <source>
        <dbReference type="EMBL" id="MCX2523187.1"/>
    </source>
</evidence>
<dbReference type="PANTHER" id="PTHR36925:SF1">
    <property type="entry name" value="COBALT-PRECORRIN-6A REDUCTASE"/>
    <property type="match status" value="1"/>
</dbReference>
<dbReference type="GO" id="GO:0016994">
    <property type="term" value="F:precorrin-6A reductase activity"/>
    <property type="evidence" value="ECO:0007669"/>
    <property type="project" value="InterPro"/>
</dbReference>
<name>A0AA41ZD84_9GAMM</name>
<dbReference type="AlphaFoldDB" id="A0AA41ZD84"/>
<evidence type="ECO:0000256" key="3">
    <source>
        <dbReference type="ARBA" id="ARBA00023002"/>
    </source>
</evidence>
<dbReference type="PROSITE" id="PS51014">
    <property type="entry name" value="COBK_CBIJ"/>
    <property type="match status" value="1"/>
</dbReference>
<dbReference type="PANTHER" id="PTHR36925">
    <property type="entry name" value="COBALT-PRECORRIN-6A REDUCTASE"/>
    <property type="match status" value="1"/>
</dbReference>
<evidence type="ECO:0000256" key="2">
    <source>
        <dbReference type="ARBA" id="ARBA00022573"/>
    </source>
</evidence>
<comment type="caution">
    <text evidence="4">The sequence shown here is derived from an EMBL/GenBank/DDBJ whole genome shotgun (WGS) entry which is preliminary data.</text>
</comment>
<keyword evidence="5" id="KW-1185">Reference proteome</keyword>
<dbReference type="EMBL" id="JAPIVE010000001">
    <property type="protein sequence ID" value="MCX2523187.1"/>
    <property type="molecule type" value="Genomic_DNA"/>
</dbReference>
<dbReference type="Proteomes" id="UP001165678">
    <property type="component" value="Unassembled WGS sequence"/>
</dbReference>
<evidence type="ECO:0000256" key="1">
    <source>
        <dbReference type="ARBA" id="ARBA00004953"/>
    </source>
</evidence>
<keyword evidence="3" id="KW-0560">Oxidoreductase</keyword>
<dbReference type="RefSeq" id="WP_265895527.1">
    <property type="nucleotide sequence ID" value="NZ_JAPIVE010000001.1"/>
</dbReference>